<comment type="caution">
    <text evidence="1">The sequence shown here is derived from an EMBL/GenBank/DDBJ whole genome shotgun (WGS) entry which is preliminary data.</text>
</comment>
<reference evidence="1" key="2">
    <citation type="submission" date="2022-01" db="EMBL/GenBank/DDBJ databases">
        <authorList>
            <person name="Yamashiro T."/>
            <person name="Shiraishi A."/>
            <person name="Satake H."/>
            <person name="Nakayama K."/>
        </authorList>
    </citation>
    <scope>NUCLEOTIDE SEQUENCE</scope>
</reference>
<sequence length="217" mass="25166">MLSKLASVAFNHLTKEVLVEVLNERSTKVKEISIIAEEEGDNWMTPIIQCLKKGVWPKDKNKARNLRVKINKYAMENGVLFKVSYLVPMLRFGLPRIIVTDNGTQFVNDPFKSWENKSLMKGIKTRLGKEKAGWVDELPNVLWAHQTSIKTSNGETPFRLMYRSEAVIPEEIGMPTYRTMMIREGLNEEEIRLNLDLLTERRELAVIREARYKTKLE</sequence>
<keyword evidence="2" id="KW-1185">Reference proteome</keyword>
<evidence type="ECO:0000313" key="2">
    <source>
        <dbReference type="Proteomes" id="UP001151760"/>
    </source>
</evidence>
<dbReference type="Gene3D" id="3.30.420.10">
    <property type="entry name" value="Ribonuclease H-like superfamily/Ribonuclease H"/>
    <property type="match status" value="1"/>
</dbReference>
<dbReference type="GO" id="GO:0003964">
    <property type="term" value="F:RNA-directed DNA polymerase activity"/>
    <property type="evidence" value="ECO:0007669"/>
    <property type="project" value="UniProtKB-KW"/>
</dbReference>
<dbReference type="InterPro" id="IPR036397">
    <property type="entry name" value="RNaseH_sf"/>
</dbReference>
<accession>A0ABQ5HDU7</accession>
<dbReference type="PANTHER" id="PTHR48475:SF2">
    <property type="entry name" value="RIBONUCLEASE H"/>
    <property type="match status" value="1"/>
</dbReference>
<protein>
    <submittedName>
        <fullName evidence="1">Reverse transcriptase domain-containing protein</fullName>
    </submittedName>
</protein>
<dbReference type="InterPro" id="IPR012337">
    <property type="entry name" value="RNaseH-like_sf"/>
</dbReference>
<dbReference type="PANTHER" id="PTHR48475">
    <property type="entry name" value="RIBONUCLEASE H"/>
    <property type="match status" value="1"/>
</dbReference>
<proteinExistence type="predicted"/>
<name>A0ABQ5HDU7_9ASTR</name>
<keyword evidence="1" id="KW-0808">Transferase</keyword>
<dbReference type="Proteomes" id="UP001151760">
    <property type="component" value="Unassembled WGS sequence"/>
</dbReference>
<evidence type="ECO:0000313" key="1">
    <source>
        <dbReference type="EMBL" id="GJT86060.1"/>
    </source>
</evidence>
<keyword evidence="1" id="KW-0695">RNA-directed DNA polymerase</keyword>
<dbReference type="SUPFAM" id="SSF53098">
    <property type="entry name" value="Ribonuclease H-like"/>
    <property type="match status" value="1"/>
</dbReference>
<dbReference type="EMBL" id="BQNB010019510">
    <property type="protein sequence ID" value="GJT86060.1"/>
    <property type="molecule type" value="Genomic_DNA"/>
</dbReference>
<gene>
    <name evidence="1" type="ORF">Tco_1067777</name>
</gene>
<keyword evidence="1" id="KW-0548">Nucleotidyltransferase</keyword>
<reference evidence="1" key="1">
    <citation type="journal article" date="2022" name="Int. J. Mol. Sci.">
        <title>Draft Genome of Tanacetum Coccineum: Genomic Comparison of Closely Related Tanacetum-Family Plants.</title>
        <authorList>
            <person name="Yamashiro T."/>
            <person name="Shiraishi A."/>
            <person name="Nakayama K."/>
            <person name="Satake H."/>
        </authorList>
    </citation>
    <scope>NUCLEOTIDE SEQUENCE</scope>
</reference>
<organism evidence="1 2">
    <name type="scientific">Tanacetum coccineum</name>
    <dbReference type="NCBI Taxonomy" id="301880"/>
    <lineage>
        <taxon>Eukaryota</taxon>
        <taxon>Viridiplantae</taxon>
        <taxon>Streptophyta</taxon>
        <taxon>Embryophyta</taxon>
        <taxon>Tracheophyta</taxon>
        <taxon>Spermatophyta</taxon>
        <taxon>Magnoliopsida</taxon>
        <taxon>eudicotyledons</taxon>
        <taxon>Gunneridae</taxon>
        <taxon>Pentapetalae</taxon>
        <taxon>asterids</taxon>
        <taxon>campanulids</taxon>
        <taxon>Asterales</taxon>
        <taxon>Asteraceae</taxon>
        <taxon>Asteroideae</taxon>
        <taxon>Anthemideae</taxon>
        <taxon>Anthemidinae</taxon>
        <taxon>Tanacetum</taxon>
    </lineage>
</organism>